<comment type="caution">
    <text evidence="2">The sequence shown here is derived from an EMBL/GenBank/DDBJ whole genome shotgun (WGS) entry which is preliminary data.</text>
</comment>
<keyword evidence="3" id="KW-1185">Reference proteome</keyword>
<organism evidence="2 3">
    <name type="scientific">Cocos nucifera</name>
    <name type="common">Coconut palm</name>
    <dbReference type="NCBI Taxonomy" id="13894"/>
    <lineage>
        <taxon>Eukaryota</taxon>
        <taxon>Viridiplantae</taxon>
        <taxon>Streptophyta</taxon>
        <taxon>Embryophyta</taxon>
        <taxon>Tracheophyta</taxon>
        <taxon>Spermatophyta</taxon>
        <taxon>Magnoliopsida</taxon>
        <taxon>Liliopsida</taxon>
        <taxon>Arecaceae</taxon>
        <taxon>Arecoideae</taxon>
        <taxon>Cocoseae</taxon>
        <taxon>Attaleinae</taxon>
        <taxon>Cocos</taxon>
    </lineage>
</organism>
<dbReference type="PANTHER" id="PTHR14490">
    <property type="entry name" value="ZINC FINGER, ZZ TYPE"/>
    <property type="match status" value="1"/>
</dbReference>
<accession>A0A8K0NBA5</accession>
<dbReference type="GO" id="GO:0005730">
    <property type="term" value="C:nucleolus"/>
    <property type="evidence" value="ECO:0007669"/>
    <property type="project" value="TreeGrafter"/>
</dbReference>
<protein>
    <recommendedName>
        <fullName evidence="4">KRI1-like protein</fullName>
    </recommendedName>
</protein>
<dbReference type="Proteomes" id="UP000797356">
    <property type="component" value="Chromosome 12"/>
</dbReference>
<feature type="compositionally biased region" description="Acidic residues" evidence="1">
    <location>
        <begin position="56"/>
        <end position="73"/>
    </location>
</feature>
<dbReference type="PANTHER" id="PTHR14490:SF5">
    <property type="entry name" value="PROTEIN KRI1 HOMOLOG"/>
    <property type="match status" value="1"/>
</dbReference>
<reference evidence="2" key="2">
    <citation type="submission" date="2019-07" db="EMBL/GenBank/DDBJ databases">
        <authorList>
            <person name="Yang Y."/>
            <person name="Bocs S."/>
            <person name="Baudouin L."/>
        </authorList>
    </citation>
    <scope>NUCLEOTIDE SEQUENCE</scope>
    <source>
        <tissue evidence="2">Spear leaf of Hainan Tall coconut</tissue>
    </source>
</reference>
<evidence type="ECO:0000256" key="1">
    <source>
        <dbReference type="SAM" id="MobiDB-lite"/>
    </source>
</evidence>
<name>A0A8K0NBA5_COCNU</name>
<dbReference type="AlphaFoldDB" id="A0A8K0NBA5"/>
<dbReference type="EMBL" id="CM017883">
    <property type="protein sequence ID" value="KAG1365538.1"/>
    <property type="molecule type" value="Genomic_DNA"/>
</dbReference>
<dbReference type="GO" id="GO:0030686">
    <property type="term" value="C:90S preribosome"/>
    <property type="evidence" value="ECO:0007669"/>
    <property type="project" value="TreeGrafter"/>
</dbReference>
<dbReference type="OrthoDB" id="10252032at2759"/>
<proteinExistence type="predicted"/>
<reference evidence="2" key="1">
    <citation type="journal article" date="2017" name="Gigascience">
        <title>The genome draft of coconut (Cocos nucifera).</title>
        <authorList>
            <person name="Xiao Y."/>
            <person name="Xu P."/>
            <person name="Fan H."/>
            <person name="Baudouin L."/>
            <person name="Xia W."/>
            <person name="Bocs S."/>
            <person name="Xu J."/>
            <person name="Li Q."/>
            <person name="Guo A."/>
            <person name="Zhou L."/>
            <person name="Li J."/>
            <person name="Wu Y."/>
            <person name="Ma Z."/>
            <person name="Armero A."/>
            <person name="Issali A.E."/>
            <person name="Liu N."/>
            <person name="Peng M."/>
            <person name="Yang Y."/>
        </authorList>
    </citation>
    <scope>NUCLEOTIDE SEQUENCE</scope>
    <source>
        <tissue evidence="2">Spear leaf of Hainan Tall coconut</tissue>
    </source>
</reference>
<evidence type="ECO:0000313" key="2">
    <source>
        <dbReference type="EMBL" id="KAG1365538.1"/>
    </source>
</evidence>
<feature type="region of interest" description="Disordered" evidence="1">
    <location>
        <begin position="98"/>
        <end position="117"/>
    </location>
</feature>
<feature type="region of interest" description="Disordered" evidence="1">
    <location>
        <begin position="44"/>
        <end position="75"/>
    </location>
</feature>
<sequence>MGIDLFDSCDPGADDVDLSKVEVDQQYARRLEHNKKREALRRYEELKKRGLAGNSDDSDEDESSSDDGDDDLVDSGKRDLQFFNALVRVRKKDPIILQKDAKISPSDEEEGEEKPKAVKKEIPLYLKDVMAQHLIEEGPEFGEKPLKNYPKVYNKEQEEVLRAFLEAVEKEEAEAVSEDDGDIIKKKAVVVKEVDKNADERSKKLDDYFGKDDGLNDDDLILKNYFLQRSWAMKDKEEKPSFDDIDVSEDEAELDKQDRYEAMRKGRWTEF</sequence>
<gene>
    <name evidence="2" type="ORF">COCNU_12G005380</name>
</gene>
<dbReference type="InterPro" id="IPR018034">
    <property type="entry name" value="Kri1"/>
</dbReference>
<evidence type="ECO:0008006" key="4">
    <source>
        <dbReference type="Google" id="ProtNLM"/>
    </source>
</evidence>
<evidence type="ECO:0000313" key="3">
    <source>
        <dbReference type="Proteomes" id="UP000797356"/>
    </source>
</evidence>
<dbReference type="GO" id="GO:0000447">
    <property type="term" value="P:endonucleolytic cleavage in ITS1 to separate SSU-rRNA from 5.8S rRNA and LSU-rRNA from tricistronic rRNA transcript (SSU-rRNA, 5.8S rRNA, LSU-rRNA)"/>
    <property type="evidence" value="ECO:0007669"/>
    <property type="project" value="TreeGrafter"/>
</dbReference>